<feature type="active site" evidence="11">
    <location>
        <position position="65"/>
    </location>
</feature>
<dbReference type="InterPro" id="IPR056375">
    <property type="entry name" value="Idi_bact"/>
</dbReference>
<dbReference type="PANTHER" id="PTHR10885">
    <property type="entry name" value="ISOPENTENYL-DIPHOSPHATE DELTA-ISOMERASE"/>
    <property type="match status" value="1"/>
</dbReference>
<gene>
    <name evidence="13" type="ORF">D7004_12705</name>
</gene>
<evidence type="ECO:0000259" key="12">
    <source>
        <dbReference type="PROSITE" id="PS51462"/>
    </source>
</evidence>
<evidence type="ECO:0000256" key="6">
    <source>
        <dbReference type="ARBA" id="ARBA00022842"/>
    </source>
</evidence>
<dbReference type="GO" id="GO:0046872">
    <property type="term" value="F:metal ion binding"/>
    <property type="evidence" value="ECO:0007669"/>
    <property type="project" value="UniProtKB-KW"/>
</dbReference>
<sequence>MTEQVILVDNNDLPIGQMEKLEAHTKGLLHRAFSIFIFNSKNELLLQQRAFSKYHSGGLWTNTCCSHPRLGEDNIDAAIRRLDEEMGMNCALKYAFNFTYKAAFPDGLIEHELDHVFFGFTDEIPKINREEVQDFQYLTLDELRNQITKKPEMFTPWLKICLERVAEARLSS</sequence>
<keyword evidence="6" id="KW-0460">Magnesium</keyword>
<dbReference type="AlphaFoldDB" id="A0A3N0BTP0"/>
<reference evidence="13 14" key="1">
    <citation type="submission" date="2018-10" db="EMBL/GenBank/DDBJ databases">
        <title>Genome sequencing of Pedobacter jejuensis TNB23.</title>
        <authorList>
            <person name="Cho Y.-J."/>
            <person name="Cho A."/>
            <person name="Kim O.-S."/>
        </authorList>
    </citation>
    <scope>NUCLEOTIDE SEQUENCE [LARGE SCALE GENOMIC DNA]</scope>
    <source>
        <strain evidence="13 14">TNB23</strain>
    </source>
</reference>
<dbReference type="Pfam" id="PF00293">
    <property type="entry name" value="NUDIX"/>
    <property type="match status" value="1"/>
</dbReference>
<accession>A0A3N0BTP0</accession>
<dbReference type="Gene3D" id="3.90.79.10">
    <property type="entry name" value="Nucleoside Triphosphate Pyrophosphohydrolase"/>
    <property type="match status" value="1"/>
</dbReference>
<evidence type="ECO:0000256" key="2">
    <source>
        <dbReference type="ARBA" id="ARBA00007579"/>
    </source>
</evidence>
<dbReference type="PANTHER" id="PTHR10885:SF0">
    <property type="entry name" value="ISOPENTENYL-DIPHOSPHATE DELTA-ISOMERASE"/>
    <property type="match status" value="1"/>
</dbReference>
<dbReference type="PIRSF" id="PIRSF018427">
    <property type="entry name" value="Isopntndiph_ism"/>
    <property type="match status" value="1"/>
</dbReference>
<evidence type="ECO:0000256" key="3">
    <source>
        <dbReference type="ARBA" id="ARBA00012057"/>
    </source>
</evidence>
<evidence type="ECO:0000256" key="9">
    <source>
        <dbReference type="ARBA" id="ARBA00023235"/>
    </source>
</evidence>
<organism evidence="13 14">
    <name type="scientific">Pedobacter jejuensis</name>
    <dbReference type="NCBI Taxonomy" id="1268550"/>
    <lineage>
        <taxon>Bacteria</taxon>
        <taxon>Pseudomonadati</taxon>
        <taxon>Bacteroidota</taxon>
        <taxon>Sphingobacteriia</taxon>
        <taxon>Sphingobacteriales</taxon>
        <taxon>Sphingobacteriaceae</taxon>
        <taxon>Pedobacter</taxon>
    </lineage>
</organism>
<evidence type="ECO:0000313" key="14">
    <source>
        <dbReference type="Proteomes" id="UP000274046"/>
    </source>
</evidence>
<keyword evidence="5" id="KW-0479">Metal-binding</keyword>
<keyword evidence="14" id="KW-1185">Reference proteome</keyword>
<dbReference type="PROSITE" id="PS51462">
    <property type="entry name" value="NUDIX"/>
    <property type="match status" value="1"/>
</dbReference>
<dbReference type="EMBL" id="RBEE01000023">
    <property type="protein sequence ID" value="RNL52414.1"/>
    <property type="molecule type" value="Genomic_DNA"/>
</dbReference>
<dbReference type="GO" id="GO:0005737">
    <property type="term" value="C:cytoplasm"/>
    <property type="evidence" value="ECO:0007669"/>
    <property type="project" value="TreeGrafter"/>
</dbReference>
<evidence type="ECO:0000256" key="10">
    <source>
        <dbReference type="NCBIfam" id="TIGR02150"/>
    </source>
</evidence>
<dbReference type="GO" id="GO:0050992">
    <property type="term" value="P:dimethylallyl diphosphate biosynthetic process"/>
    <property type="evidence" value="ECO:0007669"/>
    <property type="project" value="UniProtKB-UniPathway"/>
</dbReference>
<evidence type="ECO:0000256" key="5">
    <source>
        <dbReference type="ARBA" id="ARBA00022723"/>
    </source>
</evidence>
<protein>
    <recommendedName>
        <fullName evidence="3 10">Isopentenyl-diphosphate delta-isomerase</fullName>
        <ecNumber evidence="3 10">5.3.3.2</ecNumber>
    </recommendedName>
</protein>
<evidence type="ECO:0000256" key="7">
    <source>
        <dbReference type="ARBA" id="ARBA00023211"/>
    </source>
</evidence>
<dbReference type="NCBIfam" id="NF002995">
    <property type="entry name" value="PRK03759.1"/>
    <property type="match status" value="1"/>
</dbReference>
<dbReference type="Proteomes" id="UP000274046">
    <property type="component" value="Unassembled WGS sequence"/>
</dbReference>
<comment type="pathway">
    <text evidence="1">Isoprenoid biosynthesis; dimethylallyl diphosphate biosynthesis; dimethylallyl diphosphate from isopentenyl diphosphate: step 1/1.</text>
</comment>
<keyword evidence="8" id="KW-0414">Isoprene biosynthesis</keyword>
<dbReference type="OrthoDB" id="9809458at2"/>
<dbReference type="InterPro" id="IPR000086">
    <property type="entry name" value="NUDIX_hydrolase_dom"/>
</dbReference>
<proteinExistence type="inferred from homology"/>
<keyword evidence="9 13" id="KW-0413">Isomerase</keyword>
<evidence type="ECO:0000313" key="13">
    <source>
        <dbReference type="EMBL" id="RNL52414.1"/>
    </source>
</evidence>
<dbReference type="NCBIfam" id="TIGR02150">
    <property type="entry name" value="IPP_isom_1"/>
    <property type="match status" value="1"/>
</dbReference>
<dbReference type="HAMAP" id="MF_00202">
    <property type="entry name" value="Idi"/>
    <property type="match status" value="1"/>
</dbReference>
<dbReference type="GO" id="GO:0009240">
    <property type="term" value="P:isopentenyl diphosphate biosynthetic process"/>
    <property type="evidence" value="ECO:0007669"/>
    <property type="project" value="TreeGrafter"/>
</dbReference>
<dbReference type="GO" id="GO:0004452">
    <property type="term" value="F:isopentenyl-diphosphate delta-isomerase activity"/>
    <property type="evidence" value="ECO:0007669"/>
    <property type="project" value="UniProtKB-UniRule"/>
</dbReference>
<dbReference type="SUPFAM" id="SSF55811">
    <property type="entry name" value="Nudix"/>
    <property type="match status" value="1"/>
</dbReference>
<dbReference type="EC" id="5.3.3.2" evidence="3 10"/>
<evidence type="ECO:0000256" key="1">
    <source>
        <dbReference type="ARBA" id="ARBA00004826"/>
    </source>
</evidence>
<evidence type="ECO:0000256" key="11">
    <source>
        <dbReference type="PIRSR" id="PIRSR018427-1"/>
    </source>
</evidence>
<feature type="active site" evidence="11">
    <location>
        <position position="112"/>
    </location>
</feature>
<dbReference type="InterPro" id="IPR011876">
    <property type="entry name" value="IsopentenylPP_isomerase_typ1"/>
</dbReference>
<evidence type="ECO:0000256" key="8">
    <source>
        <dbReference type="ARBA" id="ARBA00023229"/>
    </source>
</evidence>
<dbReference type="RefSeq" id="WP_123206218.1">
    <property type="nucleotide sequence ID" value="NZ_RBEE01000023.1"/>
</dbReference>
<dbReference type="CDD" id="cd02885">
    <property type="entry name" value="NUDIX_IPP_Isomerase"/>
    <property type="match status" value="1"/>
</dbReference>
<keyword evidence="4" id="KW-0963">Cytoplasm</keyword>
<dbReference type="InterPro" id="IPR015797">
    <property type="entry name" value="NUDIX_hydrolase-like_dom_sf"/>
</dbReference>
<keyword evidence="7" id="KW-0464">Manganese</keyword>
<comment type="similarity">
    <text evidence="2">Belongs to the IPP isomerase type 1 family.</text>
</comment>
<dbReference type="UniPathway" id="UPA00059">
    <property type="reaction ID" value="UER00104"/>
</dbReference>
<feature type="domain" description="Nudix hydrolase" evidence="12">
    <location>
        <begin position="28"/>
        <end position="160"/>
    </location>
</feature>
<name>A0A3N0BTP0_9SPHI</name>
<comment type="caution">
    <text evidence="13">The sequence shown here is derived from an EMBL/GenBank/DDBJ whole genome shotgun (WGS) entry which is preliminary data.</text>
</comment>
<evidence type="ECO:0000256" key="4">
    <source>
        <dbReference type="ARBA" id="ARBA00022490"/>
    </source>
</evidence>